<dbReference type="FunFam" id="3.40.605.10:FF:000007">
    <property type="entry name" value="NAD/NADP-dependent betaine aldehyde dehydrogenase"/>
    <property type="match status" value="1"/>
</dbReference>
<dbReference type="AlphaFoldDB" id="A0A517Z3L9"/>
<keyword evidence="2 4" id="KW-0560">Oxidoreductase</keyword>
<evidence type="ECO:0000259" key="3">
    <source>
        <dbReference type="Pfam" id="PF00171"/>
    </source>
</evidence>
<accession>A0A517Z3L9</accession>
<dbReference type="RefSeq" id="WP_145367797.1">
    <property type="nucleotide sequence ID" value="NZ_CP036275.1"/>
</dbReference>
<dbReference type="CDD" id="cd07149">
    <property type="entry name" value="ALDH_y4uC"/>
    <property type="match status" value="1"/>
</dbReference>
<evidence type="ECO:0000256" key="2">
    <source>
        <dbReference type="ARBA" id="ARBA00023002"/>
    </source>
</evidence>
<dbReference type="InterPro" id="IPR051020">
    <property type="entry name" value="ALDH-related_metabolic_enz"/>
</dbReference>
<dbReference type="PANTHER" id="PTHR42991:SF1">
    <property type="entry name" value="ALDEHYDE DEHYDROGENASE"/>
    <property type="match status" value="1"/>
</dbReference>
<evidence type="ECO:0000256" key="1">
    <source>
        <dbReference type="ARBA" id="ARBA00009986"/>
    </source>
</evidence>
<dbReference type="SUPFAM" id="SSF53720">
    <property type="entry name" value="ALDH-like"/>
    <property type="match status" value="1"/>
</dbReference>
<dbReference type="EC" id="1.2.1.79" evidence="4"/>
<dbReference type="EMBL" id="CP036275">
    <property type="protein sequence ID" value="QDU37089.1"/>
    <property type="molecule type" value="Genomic_DNA"/>
</dbReference>
<dbReference type="Proteomes" id="UP000320496">
    <property type="component" value="Chromosome"/>
</dbReference>
<dbReference type="KEGG" id="mri:Mal4_13920"/>
<keyword evidence="5" id="KW-1185">Reference proteome</keyword>
<dbReference type="InterPro" id="IPR016162">
    <property type="entry name" value="Ald_DH_N"/>
</dbReference>
<name>A0A517Z3L9_9PLAN</name>
<dbReference type="Gene3D" id="3.40.309.10">
    <property type="entry name" value="Aldehyde Dehydrogenase, Chain A, domain 2"/>
    <property type="match status" value="1"/>
</dbReference>
<dbReference type="InterPro" id="IPR016161">
    <property type="entry name" value="Ald_DH/histidinol_DH"/>
</dbReference>
<protein>
    <submittedName>
        <fullName evidence="4">Succinate-semialdehyde dehydrogenase [NADP(+)] GabD</fullName>
        <ecNumber evidence="4">1.2.1.79</ecNumber>
    </submittedName>
</protein>
<dbReference type="GO" id="GO:0036243">
    <property type="term" value="F:succinate-semialdehyde dehydrogenase (NADP+) activity"/>
    <property type="evidence" value="ECO:0007669"/>
    <property type="project" value="UniProtKB-EC"/>
</dbReference>
<dbReference type="OrthoDB" id="4503395at2"/>
<gene>
    <name evidence="4" type="primary">gabD_1</name>
    <name evidence="4" type="ORF">Mal4_13920</name>
</gene>
<dbReference type="Gene3D" id="3.40.605.10">
    <property type="entry name" value="Aldehyde Dehydrogenase, Chain A, domain 1"/>
    <property type="match status" value="1"/>
</dbReference>
<dbReference type="Pfam" id="PF00171">
    <property type="entry name" value="Aldedh"/>
    <property type="match status" value="1"/>
</dbReference>
<dbReference type="FunFam" id="3.40.309.10:FF:000009">
    <property type="entry name" value="Aldehyde dehydrogenase A"/>
    <property type="match status" value="1"/>
</dbReference>
<dbReference type="GO" id="GO:0008911">
    <property type="term" value="F:lactaldehyde dehydrogenase (NAD+) activity"/>
    <property type="evidence" value="ECO:0007669"/>
    <property type="project" value="TreeGrafter"/>
</dbReference>
<sequence length="472" mass="50720">MKMFVAGEWKETSETIDVVNPYDDSVIDTIPKAGAGDVDAALATLVEGARVMRQMPAFERARILERAADLVQERVEDLARTISMEEGKVLAEARVEAQRGGEVLAVSAEEAKRVAGEMIPLDAAENGAGKMGFTLRIPCGVVAAITPFNFPLNLVTHKVGPAIAGGNAVIVKPATDTPLSALKLTEILLEAGMPESAIACITGSGGELGKAICEDDRVRKISFTGSYEVGDAICRIAGMKKVTMELGSNSPVIIMDDADLDKAAQAVCAAGYSNAGQVCISAQRILTSSKVGGDFLDALRPKVEALTLGDQLADDSKMGPMVRERDAERVEEWINEAVAAGAQLVTGGKRERSLYQPTILDKVDPDMRVSREELFGPAVAVSRFDNIEDAIRMANDTTFGLSAGVFTQDLDRAMRFAREVDSGNIHINWSSQWRADFMPYGGLKHSGMGKEGPRYALRDMTEEKTVVLHLNQ</sequence>
<dbReference type="PANTHER" id="PTHR42991">
    <property type="entry name" value="ALDEHYDE DEHYDROGENASE"/>
    <property type="match status" value="1"/>
</dbReference>
<dbReference type="InterPro" id="IPR015590">
    <property type="entry name" value="Aldehyde_DH_dom"/>
</dbReference>
<feature type="domain" description="Aldehyde dehydrogenase" evidence="3">
    <location>
        <begin position="11"/>
        <end position="466"/>
    </location>
</feature>
<dbReference type="InterPro" id="IPR016163">
    <property type="entry name" value="Ald_DH_C"/>
</dbReference>
<comment type="similarity">
    <text evidence="1">Belongs to the aldehyde dehydrogenase family.</text>
</comment>
<evidence type="ECO:0000313" key="4">
    <source>
        <dbReference type="EMBL" id="QDU37089.1"/>
    </source>
</evidence>
<organism evidence="4 5">
    <name type="scientific">Maioricimonas rarisocia</name>
    <dbReference type="NCBI Taxonomy" id="2528026"/>
    <lineage>
        <taxon>Bacteria</taxon>
        <taxon>Pseudomonadati</taxon>
        <taxon>Planctomycetota</taxon>
        <taxon>Planctomycetia</taxon>
        <taxon>Planctomycetales</taxon>
        <taxon>Planctomycetaceae</taxon>
        <taxon>Maioricimonas</taxon>
    </lineage>
</organism>
<proteinExistence type="inferred from homology"/>
<evidence type="ECO:0000313" key="5">
    <source>
        <dbReference type="Proteomes" id="UP000320496"/>
    </source>
</evidence>
<reference evidence="4 5" key="1">
    <citation type="submission" date="2019-02" db="EMBL/GenBank/DDBJ databases">
        <title>Deep-cultivation of Planctomycetes and their phenomic and genomic characterization uncovers novel biology.</title>
        <authorList>
            <person name="Wiegand S."/>
            <person name="Jogler M."/>
            <person name="Boedeker C."/>
            <person name="Pinto D."/>
            <person name="Vollmers J."/>
            <person name="Rivas-Marin E."/>
            <person name="Kohn T."/>
            <person name="Peeters S.H."/>
            <person name="Heuer A."/>
            <person name="Rast P."/>
            <person name="Oberbeckmann S."/>
            <person name="Bunk B."/>
            <person name="Jeske O."/>
            <person name="Meyerdierks A."/>
            <person name="Storesund J.E."/>
            <person name="Kallscheuer N."/>
            <person name="Luecker S."/>
            <person name="Lage O.M."/>
            <person name="Pohl T."/>
            <person name="Merkel B.J."/>
            <person name="Hornburger P."/>
            <person name="Mueller R.-W."/>
            <person name="Bruemmer F."/>
            <person name="Labrenz M."/>
            <person name="Spormann A.M."/>
            <person name="Op den Camp H."/>
            <person name="Overmann J."/>
            <person name="Amann R."/>
            <person name="Jetten M.S.M."/>
            <person name="Mascher T."/>
            <person name="Medema M.H."/>
            <person name="Devos D.P."/>
            <person name="Kaster A.-K."/>
            <person name="Ovreas L."/>
            <person name="Rohde M."/>
            <person name="Galperin M.Y."/>
            <person name="Jogler C."/>
        </authorList>
    </citation>
    <scope>NUCLEOTIDE SEQUENCE [LARGE SCALE GENOMIC DNA]</scope>
    <source>
        <strain evidence="4 5">Mal4</strain>
    </source>
</reference>